<feature type="signal peptide" evidence="1">
    <location>
        <begin position="1"/>
        <end position="22"/>
    </location>
</feature>
<feature type="domain" description="Ice-binding protein C-terminal" evidence="2">
    <location>
        <begin position="160"/>
        <end position="182"/>
    </location>
</feature>
<evidence type="ECO:0000259" key="2">
    <source>
        <dbReference type="Pfam" id="PF07589"/>
    </source>
</evidence>
<sequence>MKLVHKLTFALLSLFALGTACAENINMTDIWAVSPDQRIGGEFPASYSFTHSFLDEATPYVADVDSLTAATLTIRLQDNGNSQGGDETFRFVFGGQTFSGSNQTNAPFDYVINVGSALAGLSADGILDVTIFADSGSFRFVSSTLNIIGARGEVPPTEDIPEPLSIALMGLGLAGLTAARRRK</sequence>
<dbReference type="Proteomes" id="UP001198701">
    <property type="component" value="Unassembled WGS sequence"/>
</dbReference>
<dbReference type="NCBIfam" id="TIGR02595">
    <property type="entry name" value="PEP_CTERM"/>
    <property type="match status" value="1"/>
</dbReference>
<feature type="chain" id="PRO_5047331376" evidence="1">
    <location>
        <begin position="23"/>
        <end position="183"/>
    </location>
</feature>
<organism evidence="3 4">
    <name type="scientific">Massilia agrisoli</name>
    <dbReference type="NCBI Taxonomy" id="2892444"/>
    <lineage>
        <taxon>Bacteria</taxon>
        <taxon>Pseudomonadati</taxon>
        <taxon>Pseudomonadota</taxon>
        <taxon>Betaproteobacteria</taxon>
        <taxon>Burkholderiales</taxon>
        <taxon>Oxalobacteraceae</taxon>
        <taxon>Telluria group</taxon>
        <taxon>Massilia</taxon>
    </lineage>
</organism>
<gene>
    <name evidence="3" type="ORF">LMJ30_09080</name>
</gene>
<reference evidence="3 4" key="1">
    <citation type="submission" date="2021-11" db="EMBL/GenBank/DDBJ databases">
        <authorList>
            <person name="Huq M.A."/>
        </authorList>
    </citation>
    <scope>NUCLEOTIDE SEQUENCE [LARGE SCALE GENOMIC DNA]</scope>
    <source>
        <strain evidence="3 4">MAHUQ-52</strain>
    </source>
</reference>
<evidence type="ECO:0000313" key="3">
    <source>
        <dbReference type="EMBL" id="MCC6071108.1"/>
    </source>
</evidence>
<protein>
    <submittedName>
        <fullName evidence="3">PEP-CTERM sorting domain-containing protein</fullName>
    </submittedName>
</protein>
<keyword evidence="4" id="KW-1185">Reference proteome</keyword>
<evidence type="ECO:0000313" key="4">
    <source>
        <dbReference type="Proteomes" id="UP001198701"/>
    </source>
</evidence>
<comment type="caution">
    <text evidence="3">The sequence shown here is derived from an EMBL/GenBank/DDBJ whole genome shotgun (WGS) entry which is preliminary data.</text>
</comment>
<name>A0ABS8ISD8_9BURK</name>
<accession>A0ABS8ISD8</accession>
<proteinExistence type="predicted"/>
<dbReference type="PROSITE" id="PS51257">
    <property type="entry name" value="PROKAR_LIPOPROTEIN"/>
    <property type="match status" value="1"/>
</dbReference>
<keyword evidence="1" id="KW-0732">Signal</keyword>
<dbReference type="EMBL" id="JAJHPV010000013">
    <property type="protein sequence ID" value="MCC6071108.1"/>
    <property type="molecule type" value="Genomic_DNA"/>
</dbReference>
<evidence type="ECO:0000256" key="1">
    <source>
        <dbReference type="SAM" id="SignalP"/>
    </source>
</evidence>
<dbReference type="RefSeq" id="WP_229432036.1">
    <property type="nucleotide sequence ID" value="NZ_JAJHPV010000013.1"/>
</dbReference>
<dbReference type="InterPro" id="IPR013424">
    <property type="entry name" value="Ice-binding_C"/>
</dbReference>
<dbReference type="Pfam" id="PF07589">
    <property type="entry name" value="PEP-CTERM"/>
    <property type="match status" value="1"/>
</dbReference>